<dbReference type="InterPro" id="IPR007627">
    <property type="entry name" value="RNA_pol_sigma70_r2"/>
</dbReference>
<dbReference type="GO" id="GO:0003700">
    <property type="term" value="F:DNA-binding transcription factor activity"/>
    <property type="evidence" value="ECO:0007669"/>
    <property type="project" value="InterPro"/>
</dbReference>
<comment type="caution">
    <text evidence="2">The sequence shown here is derived from an EMBL/GenBank/DDBJ whole genome shotgun (WGS) entry which is preliminary data.</text>
</comment>
<dbReference type="PANTHER" id="PTHR47756:SF2">
    <property type="entry name" value="BLL6612 PROTEIN"/>
    <property type="match status" value="1"/>
</dbReference>
<gene>
    <name evidence="2" type="ORF">D3250_11320</name>
</gene>
<reference evidence="2 3" key="1">
    <citation type="submission" date="2018-09" db="EMBL/GenBank/DDBJ databases">
        <title>Nesterenkonia natronophila sp. nov., an alkaliphilic actinobacteriume isolated from a soda lake, and emended description of the genus Nesterenkonia.</title>
        <authorList>
            <person name="Menes R.J."/>
            <person name="Iriarte A."/>
        </authorList>
    </citation>
    <scope>NUCLEOTIDE SEQUENCE [LARGE SCALE GENOMIC DNA]</scope>
    <source>
        <strain evidence="2 3">M8</strain>
    </source>
</reference>
<feature type="domain" description="RNA polymerase sigma-70 region 2" evidence="1">
    <location>
        <begin position="6"/>
        <end position="59"/>
    </location>
</feature>
<dbReference type="Pfam" id="PF04542">
    <property type="entry name" value="Sigma70_r2"/>
    <property type="match status" value="1"/>
</dbReference>
<dbReference type="RefSeq" id="WP_119903476.1">
    <property type="nucleotide sequence ID" value="NZ_QYZP01000003.1"/>
</dbReference>
<protein>
    <recommendedName>
        <fullName evidence="1">RNA polymerase sigma-70 region 2 domain-containing protein</fullName>
    </recommendedName>
</protein>
<dbReference type="Proteomes" id="UP000266615">
    <property type="component" value="Unassembled WGS sequence"/>
</dbReference>
<dbReference type="AlphaFoldDB" id="A0A3A4F123"/>
<dbReference type="EMBL" id="QYZP01000003">
    <property type="protein sequence ID" value="RJN31411.1"/>
    <property type="molecule type" value="Genomic_DNA"/>
</dbReference>
<dbReference type="InterPro" id="IPR013325">
    <property type="entry name" value="RNA_pol_sigma_r2"/>
</dbReference>
<dbReference type="GO" id="GO:0006352">
    <property type="term" value="P:DNA-templated transcription initiation"/>
    <property type="evidence" value="ECO:0007669"/>
    <property type="project" value="InterPro"/>
</dbReference>
<evidence type="ECO:0000259" key="1">
    <source>
        <dbReference type="Pfam" id="PF04542"/>
    </source>
</evidence>
<proteinExistence type="predicted"/>
<evidence type="ECO:0000313" key="2">
    <source>
        <dbReference type="EMBL" id="RJN31411.1"/>
    </source>
</evidence>
<name>A0A3A4F123_9MICC</name>
<accession>A0A3A4F123</accession>
<organism evidence="2 3">
    <name type="scientific">Nesterenkonia natronophila</name>
    <dbReference type="NCBI Taxonomy" id="2174932"/>
    <lineage>
        <taxon>Bacteria</taxon>
        <taxon>Bacillati</taxon>
        <taxon>Actinomycetota</taxon>
        <taxon>Actinomycetes</taxon>
        <taxon>Micrococcales</taxon>
        <taxon>Micrococcaceae</taxon>
        <taxon>Nesterenkonia</taxon>
    </lineage>
</organism>
<sequence>MDEALLRDLVPQVLGVLIHRGADFPAAEDAVQEALVEAMQRWPGAPPRNPKGWLVTVAELSLSDIQEVLTRASPHFMSFLTLCRGAAQRQRTCTSSAETWPQRLNSMQTPPARLQALPNATISCFKPAVSTLPRADNRAVHHLLTSSPQHLNIQPNGCISSC</sequence>
<dbReference type="PANTHER" id="PTHR47756">
    <property type="entry name" value="BLL6612 PROTEIN-RELATED"/>
    <property type="match status" value="1"/>
</dbReference>
<evidence type="ECO:0000313" key="3">
    <source>
        <dbReference type="Proteomes" id="UP000266615"/>
    </source>
</evidence>
<dbReference type="SUPFAM" id="SSF88946">
    <property type="entry name" value="Sigma2 domain of RNA polymerase sigma factors"/>
    <property type="match status" value="1"/>
</dbReference>
<keyword evidence="3" id="KW-1185">Reference proteome</keyword>
<dbReference type="OrthoDB" id="9780299at2"/>
<dbReference type="Gene3D" id="1.10.1740.10">
    <property type="match status" value="1"/>
</dbReference>